<reference evidence="2 3" key="1">
    <citation type="journal article" date="2021" name="Elife">
        <title>Chloroplast acquisition without the gene transfer in kleptoplastic sea slugs, Plakobranchus ocellatus.</title>
        <authorList>
            <person name="Maeda T."/>
            <person name="Takahashi S."/>
            <person name="Yoshida T."/>
            <person name="Shimamura S."/>
            <person name="Takaki Y."/>
            <person name="Nagai Y."/>
            <person name="Toyoda A."/>
            <person name="Suzuki Y."/>
            <person name="Arimoto A."/>
            <person name="Ishii H."/>
            <person name="Satoh N."/>
            <person name="Nishiyama T."/>
            <person name="Hasebe M."/>
            <person name="Maruyama T."/>
            <person name="Minagawa J."/>
            <person name="Obokata J."/>
            <person name="Shigenobu S."/>
        </authorList>
    </citation>
    <scope>NUCLEOTIDE SEQUENCE [LARGE SCALE GENOMIC DNA]</scope>
</reference>
<evidence type="ECO:0000313" key="2">
    <source>
        <dbReference type="EMBL" id="GFN86829.1"/>
    </source>
</evidence>
<evidence type="ECO:0000313" key="3">
    <source>
        <dbReference type="Proteomes" id="UP000735302"/>
    </source>
</evidence>
<protein>
    <submittedName>
        <fullName evidence="2">Uncharacterized protein</fullName>
    </submittedName>
</protein>
<feature type="compositionally biased region" description="Basic and acidic residues" evidence="1">
    <location>
        <begin position="106"/>
        <end position="115"/>
    </location>
</feature>
<dbReference type="EMBL" id="BLXT01001607">
    <property type="protein sequence ID" value="GFN86829.1"/>
    <property type="molecule type" value="Genomic_DNA"/>
</dbReference>
<organism evidence="2 3">
    <name type="scientific">Plakobranchus ocellatus</name>
    <dbReference type="NCBI Taxonomy" id="259542"/>
    <lineage>
        <taxon>Eukaryota</taxon>
        <taxon>Metazoa</taxon>
        <taxon>Spiralia</taxon>
        <taxon>Lophotrochozoa</taxon>
        <taxon>Mollusca</taxon>
        <taxon>Gastropoda</taxon>
        <taxon>Heterobranchia</taxon>
        <taxon>Euthyneura</taxon>
        <taxon>Panpulmonata</taxon>
        <taxon>Sacoglossa</taxon>
        <taxon>Placobranchoidea</taxon>
        <taxon>Plakobranchidae</taxon>
        <taxon>Plakobranchus</taxon>
    </lineage>
</organism>
<comment type="caution">
    <text evidence="2">The sequence shown here is derived from an EMBL/GenBank/DDBJ whole genome shotgun (WGS) entry which is preliminary data.</text>
</comment>
<gene>
    <name evidence="2" type="ORF">PoB_001333500</name>
</gene>
<feature type="region of interest" description="Disordered" evidence="1">
    <location>
        <begin position="106"/>
        <end position="128"/>
    </location>
</feature>
<name>A0AAV3YWI5_9GAST</name>
<sequence length="128" mass="14152">MGIKAETSPVTLRGLSLKKIAKYSRVHPLLHYTQATRQQKACGMETTGFISYGPTIFDTTDRACHGWSSTTLCAMPGNRHWTFRRLATTAPQRKIMGAKHVRHECSRNHVEHDPPTSHSVGAKPGSGI</sequence>
<dbReference type="AlphaFoldDB" id="A0AAV3YWI5"/>
<proteinExistence type="predicted"/>
<evidence type="ECO:0000256" key="1">
    <source>
        <dbReference type="SAM" id="MobiDB-lite"/>
    </source>
</evidence>
<accession>A0AAV3YWI5</accession>
<keyword evidence="3" id="KW-1185">Reference proteome</keyword>
<dbReference type="Proteomes" id="UP000735302">
    <property type="component" value="Unassembled WGS sequence"/>
</dbReference>